<keyword evidence="1" id="KW-0812">Transmembrane</keyword>
<keyword evidence="1" id="KW-1133">Transmembrane helix</keyword>
<evidence type="ECO:0000313" key="3">
    <source>
        <dbReference type="Proteomes" id="UP000018888"/>
    </source>
</evidence>
<evidence type="ECO:0000256" key="1">
    <source>
        <dbReference type="SAM" id="Phobius"/>
    </source>
</evidence>
<keyword evidence="3" id="KW-1185">Reference proteome</keyword>
<proteinExistence type="predicted"/>
<keyword evidence="1" id="KW-0472">Membrane</keyword>
<name>A0A2P4PZU9_RHIID</name>
<dbReference type="AlphaFoldDB" id="A0A2P4PZU9"/>
<feature type="transmembrane region" description="Helical" evidence="1">
    <location>
        <begin position="35"/>
        <end position="51"/>
    </location>
</feature>
<reference evidence="2 3" key="1">
    <citation type="journal article" date="2013" name="Proc. Natl. Acad. Sci. U.S.A.">
        <title>Genome of an arbuscular mycorrhizal fungus provides insight into the oldest plant symbiosis.</title>
        <authorList>
            <person name="Tisserant E."/>
            <person name="Malbreil M."/>
            <person name="Kuo A."/>
            <person name="Kohler A."/>
            <person name="Symeonidi A."/>
            <person name="Balestrini R."/>
            <person name="Charron P."/>
            <person name="Duensing N."/>
            <person name="Frei Dit Frey N."/>
            <person name="Gianinazzi-Pearson V."/>
            <person name="Gilbert L.B."/>
            <person name="Handa Y."/>
            <person name="Herr J.R."/>
            <person name="Hijri M."/>
            <person name="Koul R."/>
            <person name="Kawaguchi M."/>
            <person name="Krajinski F."/>
            <person name="Lammers P.J."/>
            <person name="Masclaux F.G."/>
            <person name="Murat C."/>
            <person name="Morin E."/>
            <person name="Ndikumana S."/>
            <person name="Pagni M."/>
            <person name="Petitpierre D."/>
            <person name="Requena N."/>
            <person name="Rosikiewicz P."/>
            <person name="Riley R."/>
            <person name="Saito K."/>
            <person name="San Clemente H."/>
            <person name="Shapiro H."/>
            <person name="van Tuinen D."/>
            <person name="Becard G."/>
            <person name="Bonfante P."/>
            <person name="Paszkowski U."/>
            <person name="Shachar-Hill Y.Y."/>
            <person name="Tuskan G.A."/>
            <person name="Young P.W."/>
            <person name="Sanders I.R."/>
            <person name="Henrissat B."/>
            <person name="Rensing S.A."/>
            <person name="Grigoriev I.V."/>
            <person name="Corradi N."/>
            <person name="Roux C."/>
            <person name="Martin F."/>
        </authorList>
    </citation>
    <scope>NUCLEOTIDE SEQUENCE [LARGE SCALE GENOMIC DNA]</scope>
    <source>
        <strain evidence="2 3">DAOM 197198</strain>
    </source>
</reference>
<comment type="caution">
    <text evidence="2">The sequence shown here is derived from an EMBL/GenBank/DDBJ whole genome shotgun (WGS) entry which is preliminary data.</text>
</comment>
<protein>
    <submittedName>
        <fullName evidence="2">Uncharacterized protein</fullName>
    </submittedName>
</protein>
<reference evidence="2 3" key="2">
    <citation type="journal article" date="2018" name="New Phytol.">
        <title>High intraspecific genome diversity in the model arbuscular mycorrhizal symbiont Rhizophagus irregularis.</title>
        <authorList>
            <person name="Chen E.C.H."/>
            <person name="Morin E."/>
            <person name="Beaudet D."/>
            <person name="Noel J."/>
            <person name="Yildirir G."/>
            <person name="Ndikumana S."/>
            <person name="Charron P."/>
            <person name="St-Onge C."/>
            <person name="Giorgi J."/>
            <person name="Kruger M."/>
            <person name="Marton T."/>
            <person name="Ropars J."/>
            <person name="Grigoriev I.V."/>
            <person name="Hainaut M."/>
            <person name="Henrissat B."/>
            <person name="Roux C."/>
            <person name="Martin F."/>
            <person name="Corradi N."/>
        </authorList>
    </citation>
    <scope>NUCLEOTIDE SEQUENCE [LARGE SCALE GENOMIC DNA]</scope>
    <source>
        <strain evidence="2 3">DAOM 197198</strain>
    </source>
</reference>
<accession>A0A2P4PZU9</accession>
<organism evidence="2 3">
    <name type="scientific">Rhizophagus irregularis (strain DAOM 181602 / DAOM 197198 / MUCL 43194)</name>
    <name type="common">Arbuscular mycorrhizal fungus</name>
    <name type="synonym">Glomus intraradices</name>
    <dbReference type="NCBI Taxonomy" id="747089"/>
    <lineage>
        <taxon>Eukaryota</taxon>
        <taxon>Fungi</taxon>
        <taxon>Fungi incertae sedis</taxon>
        <taxon>Mucoromycota</taxon>
        <taxon>Glomeromycotina</taxon>
        <taxon>Glomeromycetes</taxon>
        <taxon>Glomerales</taxon>
        <taxon>Glomeraceae</taxon>
        <taxon>Rhizophagus</taxon>
    </lineage>
</organism>
<evidence type="ECO:0000313" key="2">
    <source>
        <dbReference type="EMBL" id="POG70914.1"/>
    </source>
</evidence>
<feature type="transmembrane region" description="Helical" evidence="1">
    <location>
        <begin position="7"/>
        <end position="29"/>
    </location>
</feature>
<dbReference type="Proteomes" id="UP000018888">
    <property type="component" value="Unassembled WGS sequence"/>
</dbReference>
<gene>
    <name evidence="2" type="ORF">GLOIN_2v1611711</name>
</gene>
<sequence length="52" mass="6056">ISWGLQNFFFGFLNSRLLFFALVLFQFVIAVKMGWWGWNLCSVFSGVLLFST</sequence>
<feature type="non-terminal residue" evidence="2">
    <location>
        <position position="1"/>
    </location>
</feature>
<dbReference type="EMBL" id="AUPC02000114">
    <property type="protein sequence ID" value="POG70914.1"/>
    <property type="molecule type" value="Genomic_DNA"/>
</dbReference>